<dbReference type="AlphaFoldDB" id="A0A9P5SNY1"/>
<feature type="compositionally biased region" description="Low complexity" evidence="2">
    <location>
        <begin position="21"/>
        <end position="32"/>
    </location>
</feature>
<dbReference type="GO" id="GO:0005771">
    <property type="term" value="C:multivesicular body"/>
    <property type="evidence" value="ECO:0007669"/>
    <property type="project" value="TreeGrafter"/>
</dbReference>
<comment type="caution">
    <text evidence="3">The sequence shown here is derived from an EMBL/GenBank/DDBJ whole genome shotgun (WGS) entry which is preliminary data.</text>
</comment>
<dbReference type="GO" id="GO:0009898">
    <property type="term" value="C:cytoplasmic side of plasma membrane"/>
    <property type="evidence" value="ECO:0007669"/>
    <property type="project" value="TreeGrafter"/>
</dbReference>
<feature type="compositionally biased region" description="Polar residues" evidence="2">
    <location>
        <begin position="698"/>
        <end position="710"/>
    </location>
</feature>
<gene>
    <name evidence="3" type="ORF">BG006_002714</name>
</gene>
<evidence type="ECO:0008006" key="5">
    <source>
        <dbReference type="Google" id="ProtNLM"/>
    </source>
</evidence>
<dbReference type="Proteomes" id="UP000696485">
    <property type="component" value="Unassembled WGS sequence"/>
</dbReference>
<feature type="region of interest" description="Disordered" evidence="2">
    <location>
        <begin position="577"/>
        <end position="764"/>
    </location>
</feature>
<proteinExistence type="predicted"/>
<feature type="compositionally biased region" description="Polar residues" evidence="2">
    <location>
        <begin position="274"/>
        <end position="283"/>
    </location>
</feature>
<evidence type="ECO:0000313" key="4">
    <source>
        <dbReference type="Proteomes" id="UP000696485"/>
    </source>
</evidence>
<dbReference type="GO" id="GO:0032511">
    <property type="term" value="P:late endosome to vacuole transport via multivesicular body sorting pathway"/>
    <property type="evidence" value="ECO:0007669"/>
    <property type="project" value="TreeGrafter"/>
</dbReference>
<name>A0A9P5SNY1_9FUNG</name>
<reference evidence="3" key="1">
    <citation type="journal article" date="2020" name="Fungal Divers.">
        <title>Resolving the Mortierellaceae phylogeny through synthesis of multi-gene phylogenetics and phylogenomics.</title>
        <authorList>
            <person name="Vandepol N."/>
            <person name="Liber J."/>
            <person name="Desiro A."/>
            <person name="Na H."/>
            <person name="Kennedy M."/>
            <person name="Barry K."/>
            <person name="Grigoriev I.V."/>
            <person name="Miller A.N."/>
            <person name="O'Donnell K."/>
            <person name="Stajich J.E."/>
            <person name="Bonito G."/>
        </authorList>
    </citation>
    <scope>NUCLEOTIDE SEQUENCE</scope>
    <source>
        <strain evidence="3">NVP1</strain>
    </source>
</reference>
<keyword evidence="1" id="KW-0175">Coiled coil</keyword>
<feature type="compositionally biased region" description="Polar residues" evidence="2">
    <location>
        <begin position="577"/>
        <end position="623"/>
    </location>
</feature>
<feature type="region of interest" description="Disordered" evidence="2">
    <location>
        <begin position="1"/>
        <end position="47"/>
    </location>
</feature>
<evidence type="ECO:0000313" key="3">
    <source>
        <dbReference type="EMBL" id="KAF9334094.1"/>
    </source>
</evidence>
<evidence type="ECO:0000256" key="2">
    <source>
        <dbReference type="SAM" id="MobiDB-lite"/>
    </source>
</evidence>
<organism evidence="3 4">
    <name type="scientific">Podila minutissima</name>
    <dbReference type="NCBI Taxonomy" id="64525"/>
    <lineage>
        <taxon>Eukaryota</taxon>
        <taxon>Fungi</taxon>
        <taxon>Fungi incertae sedis</taxon>
        <taxon>Mucoromycota</taxon>
        <taxon>Mortierellomycotina</taxon>
        <taxon>Mortierellomycetes</taxon>
        <taxon>Mortierellales</taxon>
        <taxon>Mortierellaceae</taxon>
        <taxon>Podila</taxon>
    </lineage>
</organism>
<dbReference type="Pfam" id="PF03357">
    <property type="entry name" value="Snf7"/>
    <property type="match status" value="1"/>
</dbReference>
<keyword evidence="4" id="KW-1185">Reference proteome</keyword>
<protein>
    <recommendedName>
        <fullName evidence="5">Snf7-domain-containing protein</fullName>
    </recommendedName>
</protein>
<sequence>MSRSIQGDSDRGGRVTKSRYSPTSSSSCSVKTPSPPPPNPYPEFSISPKTTRKLSLQTYLATLPEWSSPTRLASLYSEFHRLKETNPYGYETNINWWRLVILGAARNGHFSMYQPYISTPPSRYSSMYSTQGDRPDAHQERYESTGATIGILELDLDYIVSKFHKDGRKPHSLPSVMMEMSRTGEVVLRSEFLPWAGVGWTGWIFHKVVAAPLLWSLKQLSLSDSRSPKYSSSPTLATTGMGSSGGATSGTLSAGNLGSAGRSSGTSLVMPGNHQPSSPSGQSRETYVILPFVQEAAARIITLQQETVNYHISDNLMTFVDFRQKFSRTALLPIRGKFSTADGTGSTLVLTDRDLEILLRYMQFELKVLVVGGLDATKQSNELQDHEMIIKFATKDAIRDKSRLSITAVDRGIIELRETCKRLDNQVQDIEERIAELTDKARTCVKKGQRSQAAFALRQKKVLEEVLNKRLKSLETVNSILLRIQSSETDAEILQSYKLGSNTLASVMATKGSDGKQVLSQHNVESTMDHLADVFADQQEVDQAMSIGADMLMESSTPSGMDEDELMAELDALADQKQIQSTTQAPEQRSSPVLATKRTTPPLSSPIPTQQHQRQPVAPNTSGKRVAEIPEEMFAKQRKVSQSSVQSHRRNSAEATTQSAVQASTPQQETSPLTLPEEDEQATINPSESASMEVELVTTVSNEPLELSSQDQRDLALMLSELQDINAPEDEPDMDSEPSIDREVEPTRESSKPHREKQQMMEAN</sequence>
<dbReference type="PANTHER" id="PTHR22761:SF96">
    <property type="entry name" value="BCDNA.GH08385"/>
    <property type="match status" value="1"/>
</dbReference>
<feature type="compositionally biased region" description="Polar residues" evidence="2">
    <location>
        <begin position="653"/>
        <end position="673"/>
    </location>
</feature>
<accession>A0A9P5SNY1</accession>
<dbReference type="PANTHER" id="PTHR22761">
    <property type="entry name" value="CHARGED MULTIVESICULAR BODY PROTEIN"/>
    <property type="match status" value="1"/>
</dbReference>
<dbReference type="EMBL" id="JAAAUY010000167">
    <property type="protein sequence ID" value="KAF9334094.1"/>
    <property type="molecule type" value="Genomic_DNA"/>
</dbReference>
<feature type="region of interest" description="Disordered" evidence="2">
    <location>
        <begin position="224"/>
        <end position="283"/>
    </location>
</feature>
<feature type="compositionally biased region" description="Low complexity" evidence="2">
    <location>
        <begin position="224"/>
        <end position="241"/>
    </location>
</feature>
<dbReference type="GO" id="GO:0000815">
    <property type="term" value="C:ESCRT III complex"/>
    <property type="evidence" value="ECO:0007669"/>
    <property type="project" value="TreeGrafter"/>
</dbReference>
<feature type="compositionally biased region" description="Acidic residues" evidence="2">
    <location>
        <begin position="727"/>
        <end position="738"/>
    </location>
</feature>
<dbReference type="InterPro" id="IPR005024">
    <property type="entry name" value="Snf7_fam"/>
</dbReference>
<feature type="compositionally biased region" description="Basic and acidic residues" evidence="2">
    <location>
        <begin position="739"/>
        <end position="764"/>
    </location>
</feature>
<evidence type="ECO:0000256" key="1">
    <source>
        <dbReference type="SAM" id="Coils"/>
    </source>
</evidence>
<feature type="coiled-coil region" evidence="1">
    <location>
        <begin position="413"/>
        <end position="447"/>
    </location>
</feature>
<dbReference type="GO" id="GO:0006900">
    <property type="term" value="P:vesicle budding from membrane"/>
    <property type="evidence" value="ECO:0007669"/>
    <property type="project" value="TreeGrafter"/>
</dbReference>